<organism evidence="1 2">
    <name type="scientific">Dentiscutata heterogama</name>
    <dbReference type="NCBI Taxonomy" id="1316150"/>
    <lineage>
        <taxon>Eukaryota</taxon>
        <taxon>Fungi</taxon>
        <taxon>Fungi incertae sedis</taxon>
        <taxon>Mucoromycota</taxon>
        <taxon>Glomeromycotina</taxon>
        <taxon>Glomeromycetes</taxon>
        <taxon>Diversisporales</taxon>
        <taxon>Gigasporaceae</taxon>
        <taxon>Dentiscutata</taxon>
    </lineage>
</organism>
<gene>
    <name evidence="1" type="ORF">DHETER_LOCUS12596</name>
</gene>
<protein>
    <submittedName>
        <fullName evidence="1">10055_t:CDS:1</fullName>
    </submittedName>
</protein>
<dbReference type="Proteomes" id="UP000789702">
    <property type="component" value="Unassembled WGS sequence"/>
</dbReference>
<evidence type="ECO:0000313" key="1">
    <source>
        <dbReference type="EMBL" id="CAG8716972.1"/>
    </source>
</evidence>
<reference evidence="1" key="1">
    <citation type="submission" date="2021-06" db="EMBL/GenBank/DDBJ databases">
        <authorList>
            <person name="Kallberg Y."/>
            <person name="Tangrot J."/>
            <person name="Rosling A."/>
        </authorList>
    </citation>
    <scope>NUCLEOTIDE SEQUENCE</scope>
    <source>
        <strain evidence="1">IL203A</strain>
    </source>
</reference>
<name>A0ACA9PU80_9GLOM</name>
<accession>A0ACA9PU80</accession>
<feature type="non-terminal residue" evidence="1">
    <location>
        <position position="93"/>
    </location>
</feature>
<proteinExistence type="predicted"/>
<feature type="non-terminal residue" evidence="1">
    <location>
        <position position="1"/>
    </location>
</feature>
<dbReference type="EMBL" id="CAJVPU010031471">
    <property type="protein sequence ID" value="CAG8716972.1"/>
    <property type="molecule type" value="Genomic_DNA"/>
</dbReference>
<evidence type="ECO:0000313" key="2">
    <source>
        <dbReference type="Proteomes" id="UP000789702"/>
    </source>
</evidence>
<comment type="caution">
    <text evidence="1">The sequence shown here is derived from an EMBL/GenBank/DDBJ whole genome shotgun (WGS) entry which is preliminary data.</text>
</comment>
<sequence>YVAEDSSFYASLSTQSFSRSQDDLYTSMKTLTNAFITELNKSNDLINEKEESSEEINYSNFSSFLEEVRLDYQNTNQTLQTSLDKFKDHYNAA</sequence>
<keyword evidence="2" id="KW-1185">Reference proteome</keyword>